<dbReference type="Proteomes" id="UP000054538">
    <property type="component" value="Unassembled WGS sequence"/>
</dbReference>
<evidence type="ECO:0000313" key="2">
    <source>
        <dbReference type="EMBL" id="KIK91082.1"/>
    </source>
</evidence>
<dbReference type="AlphaFoldDB" id="A0A0D0D3M6"/>
<dbReference type="HOGENOM" id="CLU_1907355_0_0_1"/>
<gene>
    <name evidence="2" type="ORF">PAXRUDRAFT_831141</name>
</gene>
<dbReference type="EMBL" id="KN825429">
    <property type="protein sequence ID" value="KIK91082.1"/>
    <property type="molecule type" value="Genomic_DNA"/>
</dbReference>
<feature type="compositionally biased region" description="Low complexity" evidence="1">
    <location>
        <begin position="120"/>
        <end position="133"/>
    </location>
</feature>
<protein>
    <submittedName>
        <fullName evidence="2">Uncharacterized protein</fullName>
    </submittedName>
</protein>
<name>A0A0D0D3M6_9AGAM</name>
<reference evidence="3" key="2">
    <citation type="submission" date="2015-01" db="EMBL/GenBank/DDBJ databases">
        <title>Evolutionary Origins and Diversification of the Mycorrhizal Mutualists.</title>
        <authorList>
            <consortium name="DOE Joint Genome Institute"/>
            <consortium name="Mycorrhizal Genomics Consortium"/>
            <person name="Kohler A."/>
            <person name="Kuo A."/>
            <person name="Nagy L.G."/>
            <person name="Floudas D."/>
            <person name="Copeland A."/>
            <person name="Barry K.W."/>
            <person name="Cichocki N."/>
            <person name="Veneault-Fourrey C."/>
            <person name="LaButti K."/>
            <person name="Lindquist E.A."/>
            <person name="Lipzen A."/>
            <person name="Lundell T."/>
            <person name="Morin E."/>
            <person name="Murat C."/>
            <person name="Riley R."/>
            <person name="Ohm R."/>
            <person name="Sun H."/>
            <person name="Tunlid A."/>
            <person name="Henrissat B."/>
            <person name="Grigoriev I.V."/>
            <person name="Hibbett D.S."/>
            <person name="Martin F."/>
        </authorList>
    </citation>
    <scope>NUCLEOTIDE SEQUENCE [LARGE SCALE GENOMIC DNA]</scope>
    <source>
        <strain evidence="3">Ve08.2h10</strain>
    </source>
</reference>
<feature type="region of interest" description="Disordered" evidence="1">
    <location>
        <begin position="79"/>
        <end position="133"/>
    </location>
</feature>
<keyword evidence="3" id="KW-1185">Reference proteome</keyword>
<sequence length="133" mass="14470">MVSRRSIKDTSSALSLRVVPRILIDLCIAMFSFRLSAALDTFRRPTVFSLVASVASRILFKVEQEVERRQVAAVTGLGKGATDQTNGAVGPANPTSSQEIVPGTRADIPHHLHMSESPNTFPTSPLTPRTRTR</sequence>
<accession>A0A0D0D3M6</accession>
<evidence type="ECO:0000313" key="3">
    <source>
        <dbReference type="Proteomes" id="UP000054538"/>
    </source>
</evidence>
<organism evidence="2 3">
    <name type="scientific">Paxillus rubicundulus Ve08.2h10</name>
    <dbReference type="NCBI Taxonomy" id="930991"/>
    <lineage>
        <taxon>Eukaryota</taxon>
        <taxon>Fungi</taxon>
        <taxon>Dikarya</taxon>
        <taxon>Basidiomycota</taxon>
        <taxon>Agaricomycotina</taxon>
        <taxon>Agaricomycetes</taxon>
        <taxon>Agaricomycetidae</taxon>
        <taxon>Boletales</taxon>
        <taxon>Paxilineae</taxon>
        <taxon>Paxillaceae</taxon>
        <taxon>Paxillus</taxon>
    </lineage>
</organism>
<reference evidence="2 3" key="1">
    <citation type="submission" date="2014-04" db="EMBL/GenBank/DDBJ databases">
        <authorList>
            <consortium name="DOE Joint Genome Institute"/>
            <person name="Kuo A."/>
            <person name="Kohler A."/>
            <person name="Jargeat P."/>
            <person name="Nagy L.G."/>
            <person name="Floudas D."/>
            <person name="Copeland A."/>
            <person name="Barry K.W."/>
            <person name="Cichocki N."/>
            <person name="Veneault-Fourrey C."/>
            <person name="LaButti K."/>
            <person name="Lindquist E.A."/>
            <person name="Lipzen A."/>
            <person name="Lundell T."/>
            <person name="Morin E."/>
            <person name="Murat C."/>
            <person name="Sun H."/>
            <person name="Tunlid A."/>
            <person name="Henrissat B."/>
            <person name="Grigoriev I.V."/>
            <person name="Hibbett D.S."/>
            <person name="Martin F."/>
            <person name="Nordberg H.P."/>
            <person name="Cantor M.N."/>
            <person name="Hua S.X."/>
        </authorList>
    </citation>
    <scope>NUCLEOTIDE SEQUENCE [LARGE SCALE GENOMIC DNA]</scope>
    <source>
        <strain evidence="2 3">Ve08.2h10</strain>
    </source>
</reference>
<dbReference type="InParanoid" id="A0A0D0D3M6"/>
<evidence type="ECO:0000256" key="1">
    <source>
        <dbReference type="SAM" id="MobiDB-lite"/>
    </source>
</evidence>
<feature type="compositionally biased region" description="Polar residues" evidence="1">
    <location>
        <begin position="82"/>
        <end position="99"/>
    </location>
</feature>
<proteinExistence type="predicted"/>